<name>A0A916PDP6_KRYT1</name>
<dbReference type="RefSeq" id="WP_072263501.1">
    <property type="nucleotide sequence ID" value="NZ_CZVV01000005.1"/>
</dbReference>
<feature type="transmembrane region" description="Helical" evidence="1">
    <location>
        <begin position="488"/>
        <end position="507"/>
    </location>
</feature>
<dbReference type="PANTHER" id="PTHR36194:SF1">
    <property type="entry name" value="S-LAYER-LIKE PROTEIN"/>
    <property type="match status" value="1"/>
</dbReference>
<evidence type="ECO:0000313" key="5">
    <source>
        <dbReference type="Proteomes" id="UP000243105"/>
    </source>
</evidence>
<keyword evidence="1" id="KW-1133">Transmembrane helix</keyword>
<sequence length="577" mass="65007">MKKIKKLLVFLIFAFIIMDVPSFAGKPSQKFIKSEKINELNTISISANIEDEQKFISDFMSLLEKPYRKMWALIIGIDNYNYLPQLKSAVKGAKMVKKMLIENYGFSPEDIIELYDEDATRDNISMRLDKLSDPKFISFNDGIFMFFAGHGLIGKDKKGYIMPVDGIKEKEISTGISIDQLRSFYTASPAKHILIAIDACYSGAIFTRGIGLRDKSTVSSTMHSNKARVAVTAAKGDEQIVDFSDNGLSYFTYYLLEGLEGKADKDQDNIILSSELVDYIVKNVRYKTNQHPEYGRLEGDDGGELLFIKASQTTAPPIVSTPTATQPSAIGTVIISVNPEDAKIYINGGFVGTGNVKRNLEVGRNHQIEVKLEGFKSISETFSLNKDEVKTFNFKLYPVVSTVTINTNPTNAIIYINDEIVGNSPLVIELKYGDYEVKAVKPGYITSKRKIRIRSENPVTELITLQESPETIANRIYKEKISSKKKTAWFSLITSIAFGVVSGVLHLKSEQSYNSYLNSYELSHIQSNWNQYKRLLMYRNISIGISATFGVASIYFFLKKINYEKILRDVRKGEYIK</sequence>
<dbReference type="Gene3D" id="3.40.50.1460">
    <property type="match status" value="1"/>
</dbReference>
<dbReference type="InterPro" id="IPR029030">
    <property type="entry name" value="Caspase-like_dom_sf"/>
</dbReference>
<keyword evidence="1" id="KW-0812">Transmembrane</keyword>
<dbReference type="SUPFAM" id="SSF52129">
    <property type="entry name" value="Caspase-like"/>
    <property type="match status" value="1"/>
</dbReference>
<dbReference type="PANTHER" id="PTHR36194">
    <property type="entry name" value="S-LAYER-LIKE PROTEIN"/>
    <property type="match status" value="1"/>
</dbReference>
<reference evidence="4 5" key="1">
    <citation type="submission" date="2015-11" db="EMBL/GenBank/DDBJ databases">
        <authorList>
            <person name="Varghese N."/>
        </authorList>
    </citation>
    <scope>NUCLEOTIDE SEQUENCE [LARGE SCALE GENOMIC DNA]</scope>
    <source>
        <strain evidence="4 5">JGI-25</strain>
    </source>
</reference>
<dbReference type="EMBL" id="CZVV01000005">
    <property type="protein sequence ID" value="CUS96791.1"/>
    <property type="molecule type" value="Genomic_DNA"/>
</dbReference>
<feature type="transmembrane region" description="Helical" evidence="1">
    <location>
        <begin position="537"/>
        <end position="558"/>
    </location>
</feature>
<feature type="domain" description="PEGA" evidence="3">
    <location>
        <begin position="401"/>
        <end position="467"/>
    </location>
</feature>
<comment type="caution">
    <text evidence="4">The sequence shown here is derived from an EMBL/GenBank/DDBJ whole genome shotgun (WGS) entry which is preliminary data.</text>
</comment>
<dbReference type="Pfam" id="PF00656">
    <property type="entry name" value="Peptidase_C14"/>
    <property type="match status" value="1"/>
</dbReference>
<dbReference type="GO" id="GO:0006508">
    <property type="term" value="P:proteolysis"/>
    <property type="evidence" value="ECO:0007669"/>
    <property type="project" value="InterPro"/>
</dbReference>
<dbReference type="InterPro" id="IPR013229">
    <property type="entry name" value="PEGA"/>
</dbReference>
<dbReference type="AlphaFoldDB" id="A0A916PDP6"/>
<feature type="transmembrane region" description="Helical" evidence="1">
    <location>
        <begin position="136"/>
        <end position="153"/>
    </location>
</feature>
<keyword evidence="1" id="KW-0472">Membrane</keyword>
<evidence type="ECO:0000256" key="1">
    <source>
        <dbReference type="SAM" id="Phobius"/>
    </source>
</evidence>
<dbReference type="InterPro" id="IPR011600">
    <property type="entry name" value="Pept_C14_caspase"/>
</dbReference>
<protein>
    <submittedName>
        <fullName evidence="4">PEGA domain-containing protein</fullName>
    </submittedName>
</protein>
<dbReference type="GO" id="GO:0004197">
    <property type="term" value="F:cysteine-type endopeptidase activity"/>
    <property type="evidence" value="ECO:0007669"/>
    <property type="project" value="InterPro"/>
</dbReference>
<evidence type="ECO:0000259" key="3">
    <source>
        <dbReference type="Pfam" id="PF08308"/>
    </source>
</evidence>
<organism evidence="4 5">
    <name type="scientific">Kryptobacter tengchongensis</name>
    <dbReference type="NCBI Taxonomy" id="1643429"/>
    <lineage>
        <taxon>Bacteria</taxon>
        <taxon>Pseudomonadati</taxon>
        <taxon>Candidatus Kryptoniota</taxon>
        <taxon>Candidatus Kryptobacter</taxon>
    </lineage>
</organism>
<gene>
    <name evidence="4" type="ORF">JGI25_00164</name>
</gene>
<evidence type="ECO:0000313" key="4">
    <source>
        <dbReference type="EMBL" id="CUS96791.1"/>
    </source>
</evidence>
<dbReference type="Pfam" id="PF08308">
    <property type="entry name" value="PEGA"/>
    <property type="match status" value="2"/>
</dbReference>
<proteinExistence type="predicted"/>
<evidence type="ECO:0000259" key="2">
    <source>
        <dbReference type="Pfam" id="PF00656"/>
    </source>
</evidence>
<feature type="domain" description="Peptidase C14 caspase" evidence="2">
    <location>
        <begin position="71"/>
        <end position="268"/>
    </location>
</feature>
<accession>A0A916PDP6</accession>
<feature type="domain" description="PEGA" evidence="3">
    <location>
        <begin position="331"/>
        <end position="397"/>
    </location>
</feature>
<dbReference type="Proteomes" id="UP000243105">
    <property type="component" value="Unassembled WGS sequence"/>
</dbReference>